<dbReference type="RefSeq" id="WP_133870446.1">
    <property type="nucleotide sequence ID" value="NZ_SOAU01000001.1"/>
</dbReference>
<dbReference type="PANTHER" id="PTHR47506:SF1">
    <property type="entry name" value="HTH-TYPE TRANSCRIPTIONAL REGULATOR YJDC"/>
    <property type="match status" value="1"/>
</dbReference>
<dbReference type="SUPFAM" id="SSF46689">
    <property type="entry name" value="Homeodomain-like"/>
    <property type="match status" value="1"/>
</dbReference>
<keyword evidence="1" id="KW-0805">Transcription regulation</keyword>
<evidence type="ECO:0000313" key="7">
    <source>
        <dbReference type="Proteomes" id="UP000294558"/>
    </source>
</evidence>
<proteinExistence type="predicted"/>
<dbReference type="EMBL" id="SOAU01000001">
    <property type="protein sequence ID" value="TDT18215.1"/>
    <property type="molecule type" value="Genomic_DNA"/>
</dbReference>
<dbReference type="InterPro" id="IPR009057">
    <property type="entry name" value="Homeodomain-like_sf"/>
</dbReference>
<dbReference type="Gene3D" id="1.10.357.10">
    <property type="entry name" value="Tetracycline Repressor, domain 2"/>
    <property type="match status" value="1"/>
</dbReference>
<evidence type="ECO:0000256" key="4">
    <source>
        <dbReference type="PROSITE-ProRule" id="PRU00335"/>
    </source>
</evidence>
<dbReference type="Pfam" id="PF16925">
    <property type="entry name" value="TetR_C_13"/>
    <property type="match status" value="1"/>
</dbReference>
<name>A0A4R7I411_9ACTN</name>
<feature type="DNA-binding region" description="H-T-H motif" evidence="4">
    <location>
        <begin position="29"/>
        <end position="48"/>
    </location>
</feature>
<gene>
    <name evidence="6" type="ORF">BDK89_3832</name>
</gene>
<feature type="domain" description="HTH tetR-type" evidence="5">
    <location>
        <begin position="6"/>
        <end position="66"/>
    </location>
</feature>
<comment type="caution">
    <text evidence="6">The sequence shown here is derived from an EMBL/GenBank/DDBJ whole genome shotgun (WGS) entry which is preliminary data.</text>
</comment>
<dbReference type="InterPro" id="IPR001647">
    <property type="entry name" value="HTH_TetR"/>
</dbReference>
<evidence type="ECO:0000313" key="6">
    <source>
        <dbReference type="EMBL" id="TDT18215.1"/>
    </source>
</evidence>
<dbReference type="GO" id="GO:0003677">
    <property type="term" value="F:DNA binding"/>
    <property type="evidence" value="ECO:0007669"/>
    <property type="project" value="UniProtKB-UniRule"/>
</dbReference>
<evidence type="ECO:0000256" key="1">
    <source>
        <dbReference type="ARBA" id="ARBA00023015"/>
    </source>
</evidence>
<dbReference type="Proteomes" id="UP000294558">
    <property type="component" value="Unassembled WGS sequence"/>
</dbReference>
<protein>
    <submittedName>
        <fullName evidence="6">TetR family transcriptional regulator</fullName>
    </submittedName>
</protein>
<dbReference type="Pfam" id="PF00440">
    <property type="entry name" value="TetR_N"/>
    <property type="match status" value="1"/>
</dbReference>
<reference evidence="6 7" key="1">
    <citation type="submission" date="2019-03" db="EMBL/GenBank/DDBJ databases">
        <title>Sequencing the genomes of 1000 actinobacteria strains.</title>
        <authorList>
            <person name="Klenk H.-P."/>
        </authorList>
    </citation>
    <scope>NUCLEOTIDE SEQUENCE [LARGE SCALE GENOMIC DNA]</scope>
    <source>
        <strain evidence="6 7">DSM 18936</strain>
    </source>
</reference>
<accession>A0A4R7I411</accession>
<keyword evidence="7" id="KW-1185">Reference proteome</keyword>
<dbReference type="PANTHER" id="PTHR47506">
    <property type="entry name" value="TRANSCRIPTIONAL REGULATORY PROTEIN"/>
    <property type="match status" value="1"/>
</dbReference>
<dbReference type="InterPro" id="IPR036271">
    <property type="entry name" value="Tet_transcr_reg_TetR-rel_C_sf"/>
</dbReference>
<organism evidence="6 7">
    <name type="scientific">Ilumatobacter fluminis</name>
    <dbReference type="NCBI Taxonomy" id="467091"/>
    <lineage>
        <taxon>Bacteria</taxon>
        <taxon>Bacillati</taxon>
        <taxon>Actinomycetota</taxon>
        <taxon>Acidimicrobiia</taxon>
        <taxon>Acidimicrobiales</taxon>
        <taxon>Ilumatobacteraceae</taxon>
        <taxon>Ilumatobacter</taxon>
    </lineage>
</organism>
<keyword evidence="2 4" id="KW-0238">DNA-binding</keyword>
<keyword evidence="3" id="KW-0804">Transcription</keyword>
<evidence type="ECO:0000256" key="2">
    <source>
        <dbReference type="ARBA" id="ARBA00023125"/>
    </source>
</evidence>
<dbReference type="SUPFAM" id="SSF48498">
    <property type="entry name" value="Tetracyclin repressor-like, C-terminal domain"/>
    <property type="match status" value="1"/>
</dbReference>
<evidence type="ECO:0000256" key="3">
    <source>
        <dbReference type="ARBA" id="ARBA00023163"/>
    </source>
</evidence>
<sequence>MARTPKYDDTDLLDRAVDVVWRRGWSSTSIRDLEQALDVKAPSIYRRFGSRGGVGVAVIEHYVDRVVRRRVDKYLSGEGDPVANITVFFERSVQQPDTSEALRGCLLTTTSADDLDDAMRDAVLIGVAVIETSLRREVERAAASGRLRPGVDIDAATATLSVAMQGFMSLARAGMPSEELHRRAHAVVSSVIDTGADRPTTHSTRTEEGS</sequence>
<evidence type="ECO:0000259" key="5">
    <source>
        <dbReference type="PROSITE" id="PS50977"/>
    </source>
</evidence>
<dbReference type="InterPro" id="IPR011075">
    <property type="entry name" value="TetR_C"/>
</dbReference>
<dbReference type="Gene3D" id="1.10.10.60">
    <property type="entry name" value="Homeodomain-like"/>
    <property type="match status" value="1"/>
</dbReference>
<dbReference type="PROSITE" id="PS50977">
    <property type="entry name" value="HTH_TETR_2"/>
    <property type="match status" value="1"/>
</dbReference>
<dbReference type="OrthoDB" id="9805134at2"/>
<dbReference type="AlphaFoldDB" id="A0A4R7I411"/>